<reference evidence="13" key="2">
    <citation type="submission" date="2021-12" db="EMBL/GenBank/DDBJ databases">
        <title>Resequencing data analysis of finger millet.</title>
        <authorList>
            <person name="Hatakeyama M."/>
            <person name="Aluri S."/>
            <person name="Balachadran M.T."/>
            <person name="Sivarajan S.R."/>
            <person name="Poveda L."/>
            <person name="Shimizu-Inatsugi R."/>
            <person name="Schlapbach R."/>
            <person name="Sreeman S.M."/>
            <person name="Shimizu K.K."/>
        </authorList>
    </citation>
    <scope>NUCLEOTIDE SEQUENCE</scope>
</reference>
<evidence type="ECO:0000256" key="3">
    <source>
        <dbReference type="ARBA" id="ARBA00022679"/>
    </source>
</evidence>
<evidence type="ECO:0000313" key="14">
    <source>
        <dbReference type="EMBL" id="GJN00446.1"/>
    </source>
</evidence>
<dbReference type="PANTHER" id="PTHR32285:SF253">
    <property type="entry name" value="OS06G0234600 PROTEIN"/>
    <property type="match status" value="1"/>
</dbReference>
<keyword evidence="8 10" id="KW-0472">Membrane</keyword>
<comment type="subcellular location">
    <subcellularLocation>
        <location evidence="1">Golgi apparatus membrane</location>
        <topology evidence="1">Single-pass type II membrane protein</topology>
    </subcellularLocation>
</comment>
<evidence type="ECO:0008006" key="16">
    <source>
        <dbReference type="Google" id="ProtNLM"/>
    </source>
</evidence>
<keyword evidence="6 10" id="KW-1133">Transmembrane helix</keyword>
<feature type="compositionally biased region" description="Low complexity" evidence="9">
    <location>
        <begin position="7"/>
        <end position="22"/>
    </location>
</feature>
<keyword evidence="3" id="KW-0808">Transferase</keyword>
<dbReference type="GO" id="GO:0000139">
    <property type="term" value="C:Golgi membrane"/>
    <property type="evidence" value="ECO:0007669"/>
    <property type="project" value="UniProtKB-SubCell"/>
</dbReference>
<dbReference type="InterPro" id="IPR029962">
    <property type="entry name" value="TBL"/>
</dbReference>
<dbReference type="Pfam" id="PF14416">
    <property type="entry name" value="PMR5N"/>
    <property type="match status" value="1"/>
</dbReference>
<evidence type="ECO:0000256" key="8">
    <source>
        <dbReference type="ARBA" id="ARBA00023136"/>
    </source>
</evidence>
<dbReference type="InterPro" id="IPR025846">
    <property type="entry name" value="TBL_N"/>
</dbReference>
<feature type="region of interest" description="Disordered" evidence="9">
    <location>
        <begin position="105"/>
        <end position="130"/>
    </location>
</feature>
<comment type="similarity">
    <text evidence="2">Belongs to the PC-esterase family. TBL subfamily.</text>
</comment>
<evidence type="ECO:0000313" key="13">
    <source>
        <dbReference type="EMBL" id="GJN00214.1"/>
    </source>
</evidence>
<reference evidence="13" key="1">
    <citation type="journal article" date="2018" name="DNA Res.">
        <title>Multiple hybrid de novo genome assembly of finger millet, an orphan allotetraploid crop.</title>
        <authorList>
            <person name="Hatakeyama M."/>
            <person name="Aluri S."/>
            <person name="Balachadran M.T."/>
            <person name="Sivarajan S.R."/>
            <person name="Patrignani A."/>
            <person name="Gruter S."/>
            <person name="Poveda L."/>
            <person name="Shimizu-Inatsugi R."/>
            <person name="Baeten J."/>
            <person name="Francoijs K.J."/>
            <person name="Nataraja K.N."/>
            <person name="Reddy Y.A.N."/>
            <person name="Phadnis S."/>
            <person name="Ravikumar R.L."/>
            <person name="Schlapbach R."/>
            <person name="Sreeman S.M."/>
            <person name="Shimizu K.K."/>
        </authorList>
    </citation>
    <scope>NUCLEOTIDE SEQUENCE</scope>
</reference>
<keyword evidence="15" id="KW-1185">Reference proteome</keyword>
<dbReference type="PANTHER" id="PTHR32285">
    <property type="entry name" value="PROTEIN TRICHOME BIREFRINGENCE-LIKE 9-RELATED"/>
    <property type="match status" value="1"/>
</dbReference>
<evidence type="ECO:0000259" key="11">
    <source>
        <dbReference type="Pfam" id="PF13839"/>
    </source>
</evidence>
<proteinExistence type="inferred from homology"/>
<evidence type="ECO:0000256" key="2">
    <source>
        <dbReference type="ARBA" id="ARBA00007727"/>
    </source>
</evidence>
<evidence type="ECO:0000256" key="6">
    <source>
        <dbReference type="ARBA" id="ARBA00022989"/>
    </source>
</evidence>
<keyword evidence="4 10" id="KW-0812">Transmembrane</keyword>
<dbReference type="Pfam" id="PF13839">
    <property type="entry name" value="PC-Esterase"/>
    <property type="match status" value="1"/>
</dbReference>
<dbReference type="AlphaFoldDB" id="A0AAV5CQ76"/>
<dbReference type="Proteomes" id="UP001054889">
    <property type="component" value="Unassembled WGS sequence"/>
</dbReference>
<organism evidence="13 15">
    <name type="scientific">Eleusine coracana subsp. coracana</name>
    <dbReference type="NCBI Taxonomy" id="191504"/>
    <lineage>
        <taxon>Eukaryota</taxon>
        <taxon>Viridiplantae</taxon>
        <taxon>Streptophyta</taxon>
        <taxon>Embryophyta</taxon>
        <taxon>Tracheophyta</taxon>
        <taxon>Spermatophyta</taxon>
        <taxon>Magnoliopsida</taxon>
        <taxon>Liliopsida</taxon>
        <taxon>Poales</taxon>
        <taxon>Poaceae</taxon>
        <taxon>PACMAD clade</taxon>
        <taxon>Chloridoideae</taxon>
        <taxon>Cynodonteae</taxon>
        <taxon>Eleusininae</taxon>
        <taxon>Eleusine</taxon>
    </lineage>
</organism>
<evidence type="ECO:0000259" key="12">
    <source>
        <dbReference type="Pfam" id="PF14416"/>
    </source>
</evidence>
<accession>A0AAV5CQ76</accession>
<feature type="region of interest" description="Disordered" evidence="9">
    <location>
        <begin position="1"/>
        <end position="23"/>
    </location>
</feature>
<protein>
    <recommendedName>
        <fullName evidence="16">Trichome birefringence-like N-terminal domain-containing protein</fullName>
    </recommendedName>
</protein>
<dbReference type="GO" id="GO:1990538">
    <property type="term" value="F:xylan O-acetyltransferase activity"/>
    <property type="evidence" value="ECO:0007669"/>
    <property type="project" value="UniProtKB-ARBA"/>
</dbReference>
<feature type="domain" description="Trichome birefringence-like N-terminal" evidence="12">
    <location>
        <begin position="176"/>
        <end position="228"/>
    </location>
</feature>
<evidence type="ECO:0000256" key="7">
    <source>
        <dbReference type="ARBA" id="ARBA00023034"/>
    </source>
</evidence>
<dbReference type="InterPro" id="IPR026057">
    <property type="entry name" value="TBL_C"/>
</dbReference>
<sequence>MAPLPTTPFSSTSSPTASPSRSLLHSNSREWDVVVQRNVKSSILLLLVVSTVFVFSVVYTSRGFVAAATGEAISQRPLVTAEELADGPTVVAEDNVAAERQSPAAGISLPSANPSAAAVSPPSTAEQTETGDQSKYILYALTVTVSTYTSKFCDDACVHSLTIFSCVGEVGIQVEEKCDMSMGKWVREPKGPVYTNLTCPTLPDLKNCQKYGKDPGHLFWRWQPDGCDLPRFAPERFLDVVRGKRLAFIGDSLARNQMESLLCLLSQAETPVNAYADAFDKFRTWHFPLHDFTLTVTWTEFYAHAVPVVDADGKPTASFDIHLDRLNTNWTTRLPELDYAVISGGNWFFRVNYLWEGGRRVGCVNCRGEAGLTDFGIAYAVRRVVRAALEGIARCRDCKPGLVTFLRTYTPDHFEHGSWFNGGYCNRTRPLEEREVGLGHIGWELRRVQSEEVARVRETMTTGSRRFGVLDVTKAMMLRADGHPGGHYDKRWVRNASDCLHWCMPGPVDMWNEMLLRRLAEISPPPVVR</sequence>
<keyword evidence="5" id="KW-0735">Signal-anchor</keyword>
<gene>
    <name evidence="13" type="primary">ga17381</name>
    <name evidence="14" type="synonym">ga17628</name>
    <name evidence="13" type="ORF">PR202_ga17381</name>
    <name evidence="14" type="ORF">PR202_ga17628</name>
</gene>
<feature type="transmembrane region" description="Helical" evidence="10">
    <location>
        <begin position="43"/>
        <end position="61"/>
    </location>
</feature>
<evidence type="ECO:0000256" key="4">
    <source>
        <dbReference type="ARBA" id="ARBA00022692"/>
    </source>
</evidence>
<keyword evidence="7" id="KW-0333">Golgi apparatus</keyword>
<evidence type="ECO:0000256" key="5">
    <source>
        <dbReference type="ARBA" id="ARBA00022968"/>
    </source>
</evidence>
<evidence type="ECO:0000256" key="9">
    <source>
        <dbReference type="SAM" id="MobiDB-lite"/>
    </source>
</evidence>
<evidence type="ECO:0000256" key="1">
    <source>
        <dbReference type="ARBA" id="ARBA00004323"/>
    </source>
</evidence>
<evidence type="ECO:0000256" key="10">
    <source>
        <dbReference type="SAM" id="Phobius"/>
    </source>
</evidence>
<feature type="compositionally biased region" description="Low complexity" evidence="9">
    <location>
        <begin position="108"/>
        <end position="125"/>
    </location>
</feature>
<evidence type="ECO:0000313" key="15">
    <source>
        <dbReference type="Proteomes" id="UP001054889"/>
    </source>
</evidence>
<dbReference type="EMBL" id="BQKI01000008">
    <property type="protein sequence ID" value="GJN00214.1"/>
    <property type="molecule type" value="Genomic_DNA"/>
</dbReference>
<name>A0AAV5CQ76_ELECO</name>
<dbReference type="EMBL" id="BQKI01000008">
    <property type="protein sequence ID" value="GJN00446.1"/>
    <property type="molecule type" value="Genomic_DNA"/>
</dbReference>
<feature type="domain" description="Trichome birefringence-like C-terminal" evidence="11">
    <location>
        <begin position="229"/>
        <end position="517"/>
    </location>
</feature>
<comment type="caution">
    <text evidence="13">The sequence shown here is derived from an EMBL/GenBank/DDBJ whole genome shotgun (WGS) entry which is preliminary data.</text>
</comment>